<evidence type="ECO:0000313" key="3">
    <source>
        <dbReference type="Proteomes" id="UP000199086"/>
    </source>
</evidence>
<dbReference type="Pfam" id="PF08044">
    <property type="entry name" value="DUF1707"/>
    <property type="match status" value="1"/>
</dbReference>
<dbReference type="PANTHER" id="PTHR40763:SF4">
    <property type="entry name" value="DUF1707 DOMAIN-CONTAINING PROTEIN"/>
    <property type="match status" value="1"/>
</dbReference>
<dbReference type="Proteomes" id="UP000199086">
    <property type="component" value="Unassembled WGS sequence"/>
</dbReference>
<dbReference type="InterPro" id="IPR012551">
    <property type="entry name" value="DUF1707_SHOCT-like"/>
</dbReference>
<dbReference type="EMBL" id="FMYF01000002">
    <property type="protein sequence ID" value="SDB80665.1"/>
    <property type="molecule type" value="Genomic_DNA"/>
</dbReference>
<feature type="domain" description="DUF1707" evidence="1">
    <location>
        <begin position="9"/>
        <end position="60"/>
    </location>
</feature>
<evidence type="ECO:0000259" key="1">
    <source>
        <dbReference type="Pfam" id="PF08044"/>
    </source>
</evidence>
<dbReference type="PANTHER" id="PTHR40763">
    <property type="entry name" value="MEMBRANE PROTEIN-RELATED"/>
    <property type="match status" value="1"/>
</dbReference>
<keyword evidence="3" id="KW-1185">Reference proteome</keyword>
<name>A0A1G6GFY5_9ACTN</name>
<accession>A0A1G6GFY5</accession>
<gene>
    <name evidence="2" type="ORF">GA0111570_102456</name>
</gene>
<organism evidence="2 3">
    <name type="scientific">Raineyella antarctica</name>
    <dbReference type="NCBI Taxonomy" id="1577474"/>
    <lineage>
        <taxon>Bacteria</taxon>
        <taxon>Bacillati</taxon>
        <taxon>Actinomycetota</taxon>
        <taxon>Actinomycetes</taxon>
        <taxon>Propionibacteriales</taxon>
        <taxon>Propionibacteriaceae</taxon>
        <taxon>Raineyella</taxon>
    </lineage>
</organism>
<evidence type="ECO:0000313" key="2">
    <source>
        <dbReference type="EMBL" id="SDB80665.1"/>
    </source>
</evidence>
<proteinExistence type="predicted"/>
<dbReference type="STRING" id="1577474.GA0111570_102456"/>
<dbReference type="AlphaFoldDB" id="A0A1G6GFY5"/>
<protein>
    <recommendedName>
        <fullName evidence="1">DUF1707 domain-containing protein</fullName>
    </recommendedName>
</protein>
<sequence length="215" mass="22213">MSADLPDNLRASDNDRARVTELLDVAYADGRLTFDEHQQRVDRALAARTFAELTPLTVDLAPHQGMAVPSGSLAPTPYGHPSGVRVDTSHQSPADTAIAIFGGTERAGIHRVPATTNAIALFGGVSFDLSGAVFEARTVSFNIGAVFGGVEITVPPGVRVVNKVVPLFGGVSSKARISDPSAPTIELRGLALFGGVDVKVAGEDDAKAPGDVASS</sequence>
<dbReference type="RefSeq" id="WP_092607012.1">
    <property type="nucleotide sequence ID" value="NZ_FMYF01000002.1"/>
</dbReference>
<reference evidence="2 3" key="1">
    <citation type="submission" date="2016-06" db="EMBL/GenBank/DDBJ databases">
        <authorList>
            <person name="Olsen C.W."/>
            <person name="Carey S."/>
            <person name="Hinshaw L."/>
            <person name="Karasin A.I."/>
        </authorList>
    </citation>
    <scope>NUCLEOTIDE SEQUENCE [LARGE SCALE GENOMIC DNA]</scope>
    <source>
        <strain evidence="2 3">LZ-22</strain>
    </source>
</reference>
<dbReference type="OrthoDB" id="4772576at2"/>